<gene>
    <name evidence="2" type="ORF">BU14_0273s0007</name>
</gene>
<accession>A0A1X6P1E1</accession>
<keyword evidence="3" id="KW-1185">Reference proteome</keyword>
<dbReference type="EMBL" id="KV918935">
    <property type="protein sequence ID" value="OSX74682.1"/>
    <property type="molecule type" value="Genomic_DNA"/>
</dbReference>
<feature type="compositionally biased region" description="Low complexity" evidence="1">
    <location>
        <begin position="1"/>
        <end position="20"/>
    </location>
</feature>
<protein>
    <submittedName>
        <fullName evidence="2">Uncharacterized protein</fullName>
    </submittedName>
</protein>
<evidence type="ECO:0000313" key="2">
    <source>
        <dbReference type="EMBL" id="OSX74682.1"/>
    </source>
</evidence>
<feature type="region of interest" description="Disordered" evidence="1">
    <location>
        <begin position="202"/>
        <end position="286"/>
    </location>
</feature>
<reference evidence="2 3" key="1">
    <citation type="submission" date="2017-03" db="EMBL/GenBank/DDBJ databases">
        <title>WGS assembly of Porphyra umbilicalis.</title>
        <authorList>
            <person name="Brawley S.H."/>
            <person name="Blouin N.A."/>
            <person name="Ficko-Blean E."/>
            <person name="Wheeler G.L."/>
            <person name="Lohr M."/>
            <person name="Goodson H.V."/>
            <person name="Jenkins J.W."/>
            <person name="Blaby-Haas C.E."/>
            <person name="Helliwell K.E."/>
            <person name="Chan C."/>
            <person name="Marriage T."/>
            <person name="Bhattacharya D."/>
            <person name="Klein A.S."/>
            <person name="Badis Y."/>
            <person name="Brodie J."/>
            <person name="Cao Y."/>
            <person name="Collen J."/>
            <person name="Dittami S.M."/>
            <person name="Gachon C.M."/>
            <person name="Green B.R."/>
            <person name="Karpowicz S."/>
            <person name="Kim J.W."/>
            <person name="Kudahl U."/>
            <person name="Lin S."/>
            <person name="Michel G."/>
            <person name="Mittag M."/>
            <person name="Olson B.J."/>
            <person name="Pangilinan J."/>
            <person name="Peng Y."/>
            <person name="Qiu H."/>
            <person name="Shu S."/>
            <person name="Singer J.T."/>
            <person name="Smith A.G."/>
            <person name="Sprecher B.N."/>
            <person name="Wagner V."/>
            <person name="Wang W."/>
            <person name="Wang Z.-Y."/>
            <person name="Yan J."/>
            <person name="Yarish C."/>
            <person name="Zoeuner-Riek S."/>
            <person name="Zhuang Y."/>
            <person name="Zou Y."/>
            <person name="Lindquist E.A."/>
            <person name="Grimwood J."/>
            <person name="Barry K."/>
            <person name="Rokhsar D.S."/>
            <person name="Schmutz J."/>
            <person name="Stiller J.W."/>
            <person name="Grossman A.R."/>
            <person name="Prochnik S.E."/>
        </authorList>
    </citation>
    <scope>NUCLEOTIDE SEQUENCE [LARGE SCALE GENOMIC DNA]</scope>
    <source>
        <strain evidence="2">4086291</strain>
    </source>
</reference>
<sequence>MATSATTPATLPPARSATPAMTPTPLVASSPPAVAAASADKNVTPTKGKVSGKRKATEPPAPRAPSWVAGELHAVLSVAPAHWANYRGSRTGDKSRRTGEELTAAFVITTPVENGAVALKRTAASLDRKLKDTRTSFVATRKNLCRTGLSASQREDLPINFGGSELYSLARAVFKSSAVANESTYPEPVVFGAPEAPACGLETAPADAGGEGSVAPGRTSTDKAPTGTACTADGGPTLAQAGLAQSSPSPRPLMTRPSRAGTPAGPDVEGTGAESKGSPGDADADDTVPTAVELLAGKEGQHFGGNRRLSAKNETQKVFFAERHGGGPSDSREATNCVSDNYIRIAVLDMIAASAAKARRQ</sequence>
<evidence type="ECO:0000313" key="3">
    <source>
        <dbReference type="Proteomes" id="UP000218209"/>
    </source>
</evidence>
<name>A0A1X6P1E1_PORUM</name>
<proteinExistence type="predicted"/>
<feature type="region of interest" description="Disordered" evidence="1">
    <location>
        <begin position="1"/>
        <end position="66"/>
    </location>
</feature>
<feature type="compositionally biased region" description="Low complexity" evidence="1">
    <location>
        <begin position="27"/>
        <end position="39"/>
    </location>
</feature>
<dbReference type="Proteomes" id="UP000218209">
    <property type="component" value="Unassembled WGS sequence"/>
</dbReference>
<evidence type="ECO:0000256" key="1">
    <source>
        <dbReference type="SAM" id="MobiDB-lite"/>
    </source>
</evidence>
<dbReference type="AlphaFoldDB" id="A0A1X6P1E1"/>
<organism evidence="2 3">
    <name type="scientific">Porphyra umbilicalis</name>
    <name type="common">Purple laver</name>
    <name type="synonym">Red alga</name>
    <dbReference type="NCBI Taxonomy" id="2786"/>
    <lineage>
        <taxon>Eukaryota</taxon>
        <taxon>Rhodophyta</taxon>
        <taxon>Bangiophyceae</taxon>
        <taxon>Bangiales</taxon>
        <taxon>Bangiaceae</taxon>
        <taxon>Porphyra</taxon>
    </lineage>
</organism>